<accession>A0A6N8F2N7</accession>
<reference evidence="1 2" key="1">
    <citation type="submission" date="2019-11" db="EMBL/GenBank/DDBJ databases">
        <title>Draft genome sequences of five Paenibacillus species of dairy origin.</title>
        <authorList>
            <person name="Olajide A.M."/>
            <person name="Chen S."/>
            <person name="Lapointe G."/>
        </authorList>
    </citation>
    <scope>NUCLEOTIDE SEQUENCE [LARGE SCALE GENOMIC DNA]</scope>
    <source>
        <strain evidence="1 2">3CT49</strain>
    </source>
</reference>
<sequence length="77" mass="8955">MNGMMLLPPAADKCQKCAVDHDPEQPHNQDSLYWKYWFFGQNGRWPTWADAMEHCSPEIKEFWTQALEDRGIDVGKG</sequence>
<dbReference type="RefSeq" id="WP_155620677.1">
    <property type="nucleotide sequence ID" value="NZ_WNZZ01000017.1"/>
</dbReference>
<dbReference type="AlphaFoldDB" id="A0A6N8F2N7"/>
<dbReference type="Proteomes" id="UP000442469">
    <property type="component" value="Unassembled WGS sequence"/>
</dbReference>
<comment type="caution">
    <text evidence="1">The sequence shown here is derived from an EMBL/GenBank/DDBJ whole genome shotgun (WGS) entry which is preliminary data.</text>
</comment>
<evidence type="ECO:0000313" key="1">
    <source>
        <dbReference type="EMBL" id="MUG24742.1"/>
    </source>
</evidence>
<protein>
    <submittedName>
        <fullName evidence="1">Uncharacterized protein</fullName>
    </submittedName>
</protein>
<dbReference type="EMBL" id="WNZZ01000017">
    <property type="protein sequence ID" value="MUG24742.1"/>
    <property type="molecule type" value="Genomic_DNA"/>
</dbReference>
<proteinExistence type="predicted"/>
<organism evidence="1 2">
    <name type="scientific">Paenibacillus macerans</name>
    <name type="common">Bacillus macerans</name>
    <dbReference type="NCBI Taxonomy" id="44252"/>
    <lineage>
        <taxon>Bacteria</taxon>
        <taxon>Bacillati</taxon>
        <taxon>Bacillota</taxon>
        <taxon>Bacilli</taxon>
        <taxon>Bacillales</taxon>
        <taxon>Paenibacillaceae</taxon>
        <taxon>Paenibacillus</taxon>
    </lineage>
</organism>
<evidence type="ECO:0000313" key="2">
    <source>
        <dbReference type="Proteomes" id="UP000442469"/>
    </source>
</evidence>
<name>A0A6N8F2N7_PAEMA</name>
<gene>
    <name evidence="1" type="ORF">GNQ08_20450</name>
</gene>